<comment type="similarity">
    <text evidence="6 7">Belongs to the imidazoleglycerol-phosphate dehydratase family.</text>
</comment>
<comment type="pathway">
    <text evidence="1 6 7">Amino-acid biosynthesis; L-histidine biosynthesis; L-histidine from 5-phospho-alpha-D-ribose 1-diphosphate: step 6/9.</text>
</comment>
<comment type="caution">
    <text evidence="8">The sequence shown here is derived from an EMBL/GenBank/DDBJ whole genome shotgun (WGS) entry which is preliminary data.</text>
</comment>
<accession>A0A292YFS3</accession>
<dbReference type="Pfam" id="PF00475">
    <property type="entry name" value="IGPD"/>
    <property type="match status" value="1"/>
</dbReference>
<dbReference type="FunFam" id="3.30.230.40:FF:000001">
    <property type="entry name" value="Imidazoleglycerol-phosphate dehydratase HisB"/>
    <property type="match status" value="1"/>
</dbReference>
<dbReference type="RefSeq" id="WP_096259686.1">
    <property type="nucleotide sequence ID" value="NZ_BDME01000002.1"/>
</dbReference>
<evidence type="ECO:0000256" key="6">
    <source>
        <dbReference type="HAMAP-Rule" id="MF_00076"/>
    </source>
</evidence>
<dbReference type="PANTHER" id="PTHR23133">
    <property type="entry name" value="IMIDAZOLEGLYCEROL-PHOSPHATE DEHYDRATASE HIS7"/>
    <property type="match status" value="1"/>
</dbReference>
<comment type="catalytic activity">
    <reaction evidence="6 7">
        <text>D-erythro-1-(imidazol-4-yl)glycerol 3-phosphate = 3-(imidazol-4-yl)-2-oxopropyl phosphate + H2O</text>
        <dbReference type="Rhea" id="RHEA:11040"/>
        <dbReference type="ChEBI" id="CHEBI:15377"/>
        <dbReference type="ChEBI" id="CHEBI:57766"/>
        <dbReference type="ChEBI" id="CHEBI:58278"/>
        <dbReference type="EC" id="4.2.1.19"/>
    </reaction>
</comment>
<dbReference type="HAMAP" id="MF_00076">
    <property type="entry name" value="HisB"/>
    <property type="match status" value="1"/>
</dbReference>
<keyword evidence="6" id="KW-0963">Cytoplasm</keyword>
<dbReference type="UniPathway" id="UPA00031">
    <property type="reaction ID" value="UER00011"/>
</dbReference>
<dbReference type="GO" id="GO:0005737">
    <property type="term" value="C:cytoplasm"/>
    <property type="evidence" value="ECO:0007669"/>
    <property type="project" value="UniProtKB-SubCell"/>
</dbReference>
<dbReference type="InterPro" id="IPR020568">
    <property type="entry name" value="Ribosomal_Su5_D2-typ_SF"/>
</dbReference>
<dbReference type="AlphaFoldDB" id="A0A292YFS3"/>
<protein>
    <recommendedName>
        <fullName evidence="2 6">Imidazoleglycerol-phosphate dehydratase</fullName>
        <shortName evidence="6">IGPD</shortName>
        <ecNumber evidence="6 7">4.2.1.19</ecNumber>
    </recommendedName>
</protein>
<dbReference type="EMBL" id="BDME01000002">
    <property type="protein sequence ID" value="GAX88036.1"/>
    <property type="molecule type" value="Genomic_DNA"/>
</dbReference>
<keyword evidence="5 6" id="KW-0456">Lyase</keyword>
<dbReference type="InterPro" id="IPR000807">
    <property type="entry name" value="ImidazoleglycerolP_deHydtase"/>
</dbReference>
<dbReference type="InterPro" id="IPR038494">
    <property type="entry name" value="IGPD_sf"/>
</dbReference>
<keyword evidence="4 6" id="KW-0368">Histidine biosynthesis</keyword>
<dbReference type="NCBIfam" id="NF002111">
    <property type="entry name" value="PRK00951.2-1"/>
    <property type="match status" value="1"/>
</dbReference>
<dbReference type="PROSITE" id="PS00955">
    <property type="entry name" value="IGP_DEHYDRATASE_2"/>
    <property type="match status" value="1"/>
</dbReference>
<reference evidence="8 9" key="1">
    <citation type="journal article" date="2017" name="Syst. Appl. Microbiol.">
        <title>Lebetimonas natsushimae sp. nov., a novel strictly anaerobic, moderately thermophilic chemoautotroph isolated from a deep-sea hydrothermal vent polychaete nest in the Mid-Okinawa Trough.</title>
        <authorList>
            <person name="Nagata R."/>
            <person name="Takaki Y."/>
            <person name="Tame A."/>
            <person name="Nunoura T."/>
            <person name="Muto H."/>
            <person name="Mino S."/>
            <person name="Sawayama S."/>
            <person name="Takai K."/>
            <person name="Nakagawa S."/>
        </authorList>
    </citation>
    <scope>NUCLEOTIDE SEQUENCE [LARGE SCALE GENOMIC DNA]</scope>
    <source>
        <strain evidence="8 9">HS1857</strain>
    </source>
</reference>
<evidence type="ECO:0000256" key="5">
    <source>
        <dbReference type="ARBA" id="ARBA00023239"/>
    </source>
</evidence>
<dbReference type="GO" id="GO:0000105">
    <property type="term" value="P:L-histidine biosynthetic process"/>
    <property type="evidence" value="ECO:0007669"/>
    <property type="project" value="UniProtKB-UniRule"/>
</dbReference>
<dbReference type="InterPro" id="IPR020565">
    <property type="entry name" value="ImidazoleglycerP_deHydtase_CS"/>
</dbReference>
<dbReference type="EC" id="4.2.1.19" evidence="6 7"/>
<evidence type="ECO:0000313" key="9">
    <source>
        <dbReference type="Proteomes" id="UP000217944"/>
    </source>
</evidence>
<dbReference type="PANTHER" id="PTHR23133:SF2">
    <property type="entry name" value="IMIDAZOLEGLYCEROL-PHOSPHATE DEHYDRATASE"/>
    <property type="match status" value="1"/>
</dbReference>
<evidence type="ECO:0000256" key="7">
    <source>
        <dbReference type="RuleBase" id="RU000599"/>
    </source>
</evidence>
<evidence type="ECO:0000256" key="1">
    <source>
        <dbReference type="ARBA" id="ARBA00005047"/>
    </source>
</evidence>
<evidence type="ECO:0000256" key="4">
    <source>
        <dbReference type="ARBA" id="ARBA00023102"/>
    </source>
</evidence>
<evidence type="ECO:0000256" key="3">
    <source>
        <dbReference type="ARBA" id="ARBA00022605"/>
    </source>
</evidence>
<dbReference type="PROSITE" id="PS00954">
    <property type="entry name" value="IGP_DEHYDRATASE_1"/>
    <property type="match status" value="1"/>
</dbReference>
<dbReference type="GO" id="GO:0004424">
    <property type="term" value="F:imidazoleglycerol-phosphate dehydratase activity"/>
    <property type="evidence" value="ECO:0007669"/>
    <property type="project" value="UniProtKB-UniRule"/>
</dbReference>
<dbReference type="CDD" id="cd07914">
    <property type="entry name" value="IGPD"/>
    <property type="match status" value="1"/>
</dbReference>
<evidence type="ECO:0000313" key="8">
    <source>
        <dbReference type="EMBL" id="GAX88036.1"/>
    </source>
</evidence>
<keyword evidence="9" id="KW-1185">Reference proteome</keyword>
<dbReference type="Gene3D" id="3.30.230.40">
    <property type="entry name" value="Imidazole glycerol phosphate dehydratase, domain 1"/>
    <property type="match status" value="2"/>
</dbReference>
<keyword evidence="3 6" id="KW-0028">Amino-acid biosynthesis</keyword>
<proteinExistence type="inferred from homology"/>
<organism evidence="8 9">
    <name type="scientific">Lebetimonas natsushimae</name>
    <dbReference type="NCBI Taxonomy" id="1936991"/>
    <lineage>
        <taxon>Bacteria</taxon>
        <taxon>Pseudomonadati</taxon>
        <taxon>Campylobacterota</taxon>
        <taxon>Epsilonproteobacteria</taxon>
        <taxon>Nautiliales</taxon>
        <taxon>Nautiliaceae</taxon>
        <taxon>Lebetimonas</taxon>
    </lineage>
</organism>
<comment type="subcellular location">
    <subcellularLocation>
        <location evidence="6 7">Cytoplasm</location>
    </subcellularLocation>
</comment>
<dbReference type="Proteomes" id="UP000217944">
    <property type="component" value="Unassembled WGS sequence"/>
</dbReference>
<sequence length="189" mass="21237">MTEIKRKTKETNVEVKVEINGSGKSQISTGIGFFDHMLEALSKHSGIDMEIFCEGDIFVDYHHSVEDVGIVLGEALNKEVFPVSNIERFSNVVAILDEAAVEVDLDISGRPYLVYEMPRDGVIKDFDLELVEEFFKSLVFNFKISAHIIYKRGTNKHHIVEAAFKAFAVALRRALSYRKNGIPSTKGVI</sequence>
<dbReference type="SUPFAM" id="SSF54211">
    <property type="entry name" value="Ribosomal protein S5 domain 2-like"/>
    <property type="match status" value="2"/>
</dbReference>
<name>A0A292YFS3_9BACT</name>
<dbReference type="NCBIfam" id="NF002114">
    <property type="entry name" value="PRK00951.2-4"/>
    <property type="match status" value="1"/>
</dbReference>
<dbReference type="FunFam" id="3.30.230.40:FF:000003">
    <property type="entry name" value="Imidazoleglycerol-phosphate dehydratase HisB"/>
    <property type="match status" value="1"/>
</dbReference>
<evidence type="ECO:0000256" key="2">
    <source>
        <dbReference type="ARBA" id="ARBA00016664"/>
    </source>
</evidence>
<gene>
    <name evidence="6" type="primary">hisB</name>
    <name evidence="8" type="ORF">LNAT_P1334</name>
</gene>
<dbReference type="OrthoDB" id="9790411at2"/>